<sequence>MKSGSTADHFSPTPEPRLTPVTGGAATIAVLIPHRNFSAPCRCAAQRRWARVQCFHTSKTLVFHTKGRLS</sequence>
<evidence type="ECO:0000313" key="2">
    <source>
        <dbReference type="EMBL" id="MPC77298.1"/>
    </source>
</evidence>
<accession>A0A5B7I8U7</accession>
<organism evidence="2 3">
    <name type="scientific">Portunus trituberculatus</name>
    <name type="common">Swimming crab</name>
    <name type="synonym">Neptunus trituberculatus</name>
    <dbReference type="NCBI Taxonomy" id="210409"/>
    <lineage>
        <taxon>Eukaryota</taxon>
        <taxon>Metazoa</taxon>
        <taxon>Ecdysozoa</taxon>
        <taxon>Arthropoda</taxon>
        <taxon>Crustacea</taxon>
        <taxon>Multicrustacea</taxon>
        <taxon>Malacostraca</taxon>
        <taxon>Eumalacostraca</taxon>
        <taxon>Eucarida</taxon>
        <taxon>Decapoda</taxon>
        <taxon>Pleocyemata</taxon>
        <taxon>Brachyura</taxon>
        <taxon>Eubrachyura</taxon>
        <taxon>Portunoidea</taxon>
        <taxon>Portunidae</taxon>
        <taxon>Portuninae</taxon>
        <taxon>Portunus</taxon>
    </lineage>
</organism>
<reference evidence="2 3" key="1">
    <citation type="submission" date="2019-05" db="EMBL/GenBank/DDBJ databases">
        <title>Another draft genome of Portunus trituberculatus and its Hox gene families provides insights of decapod evolution.</title>
        <authorList>
            <person name="Jeong J.-H."/>
            <person name="Song I."/>
            <person name="Kim S."/>
            <person name="Choi T."/>
            <person name="Kim D."/>
            <person name="Ryu S."/>
            <person name="Kim W."/>
        </authorList>
    </citation>
    <scope>NUCLEOTIDE SEQUENCE [LARGE SCALE GENOMIC DNA]</scope>
    <source>
        <tissue evidence="2">Muscle</tissue>
    </source>
</reference>
<gene>
    <name evidence="2" type="ORF">E2C01_071749</name>
</gene>
<dbReference type="AlphaFoldDB" id="A0A5B7I8U7"/>
<evidence type="ECO:0000313" key="3">
    <source>
        <dbReference type="Proteomes" id="UP000324222"/>
    </source>
</evidence>
<comment type="caution">
    <text evidence="2">The sequence shown here is derived from an EMBL/GenBank/DDBJ whole genome shotgun (WGS) entry which is preliminary data.</text>
</comment>
<feature type="region of interest" description="Disordered" evidence="1">
    <location>
        <begin position="1"/>
        <end position="21"/>
    </location>
</feature>
<evidence type="ECO:0000256" key="1">
    <source>
        <dbReference type="SAM" id="MobiDB-lite"/>
    </source>
</evidence>
<keyword evidence="3" id="KW-1185">Reference proteome</keyword>
<protein>
    <submittedName>
        <fullName evidence="2">Uncharacterized protein</fullName>
    </submittedName>
</protein>
<name>A0A5B7I8U7_PORTR</name>
<dbReference type="EMBL" id="VSRR010045540">
    <property type="protein sequence ID" value="MPC77298.1"/>
    <property type="molecule type" value="Genomic_DNA"/>
</dbReference>
<dbReference type="Proteomes" id="UP000324222">
    <property type="component" value="Unassembled WGS sequence"/>
</dbReference>
<proteinExistence type="predicted"/>